<dbReference type="EC" id="2.4.1.345" evidence="2"/>
<dbReference type="PANTHER" id="PTHR45947">
    <property type="entry name" value="SULFOQUINOVOSYL TRANSFERASE SQD2"/>
    <property type="match status" value="1"/>
</dbReference>
<dbReference type="Proteomes" id="UP000248168">
    <property type="component" value="Unassembled WGS sequence"/>
</dbReference>
<reference evidence="3" key="1">
    <citation type="submission" date="2018-04" db="EMBL/GenBank/DDBJ databases">
        <authorList>
            <person name="Lucker S."/>
            <person name="Sakoula D."/>
        </authorList>
    </citation>
    <scope>NUCLEOTIDE SEQUENCE [LARGE SCALE GENOMIC DNA]</scope>
</reference>
<name>A0A330LH63_9BACT</name>
<dbReference type="Pfam" id="PF13692">
    <property type="entry name" value="Glyco_trans_1_4"/>
    <property type="match status" value="1"/>
</dbReference>
<protein>
    <submittedName>
        <fullName evidence="2">Putative Phosphatidylinositol alpha-mannosyltransferase</fullName>
        <ecNumber evidence="2">2.4.1.345</ecNumber>
    </submittedName>
</protein>
<dbReference type="RefSeq" id="WP_121990669.1">
    <property type="nucleotide sequence ID" value="NZ_OUNR01000020.1"/>
</dbReference>
<dbReference type="EMBL" id="OUNR01000020">
    <property type="protein sequence ID" value="SPP66513.1"/>
    <property type="molecule type" value="Genomic_DNA"/>
</dbReference>
<dbReference type="OrthoDB" id="9815351at2"/>
<gene>
    <name evidence="2" type="ORF">NITLEN_70103</name>
</gene>
<evidence type="ECO:0000313" key="2">
    <source>
        <dbReference type="EMBL" id="SPP66513.1"/>
    </source>
</evidence>
<keyword evidence="2" id="KW-0328">Glycosyltransferase</keyword>
<dbReference type="CDD" id="cd03801">
    <property type="entry name" value="GT4_PimA-like"/>
    <property type="match status" value="1"/>
</dbReference>
<dbReference type="Gene3D" id="3.40.50.2000">
    <property type="entry name" value="Glycogen Phosphorylase B"/>
    <property type="match status" value="2"/>
</dbReference>
<accession>A0A330LH63</accession>
<evidence type="ECO:0000313" key="3">
    <source>
        <dbReference type="Proteomes" id="UP000248168"/>
    </source>
</evidence>
<sequence>MNIVVYCDEELGVAGGGSRQVVELVRALATRGHAVRVVAPKPRTEMDEAAVLGGARPVWVRVLRVPVIRPLLYLLASAVALFRAMRRENPEVLLWFDSPGQIAPLWCSLVLRCPYVLFVNGLPAEELTGLWGWAPIRGLVQGALRLSTQQAQAVVSVCREIPQWMQREWGIEAARCRVIRNGADPSACVPRDKAEARRRLRLSQDRPYIGFVGGFFPWHGLDTLVDAMVLVRREYPTAMLLLVGDGQAKPALEALVRQRGLEEAVSFVGRVEFDEVSWWIGASDMCAVLHRPVRFYPGDSMKLWEYMACARPVVATEGEGYGDLVEALGAGVSVKGEDAHDLARGLCRLIQNPSAAIRMGQSGRAAVLESHTWESRAVELERVFGILPVEPRRERVCAS</sequence>
<dbReference type="PANTHER" id="PTHR45947:SF3">
    <property type="entry name" value="SULFOQUINOVOSYL TRANSFERASE SQD2"/>
    <property type="match status" value="1"/>
</dbReference>
<keyword evidence="2" id="KW-0808">Transferase</keyword>
<dbReference type="GO" id="GO:0043750">
    <property type="term" value="F:phosphatidylinositol alpha-mannosyltransferase activity"/>
    <property type="evidence" value="ECO:0007669"/>
    <property type="project" value="UniProtKB-EC"/>
</dbReference>
<keyword evidence="3" id="KW-1185">Reference proteome</keyword>
<dbReference type="InterPro" id="IPR050194">
    <property type="entry name" value="Glycosyltransferase_grp1"/>
</dbReference>
<feature type="domain" description="Glycosyltransferase subfamily 4-like N-terminal" evidence="1">
    <location>
        <begin position="15"/>
        <end position="186"/>
    </location>
</feature>
<proteinExistence type="predicted"/>
<dbReference type="Pfam" id="PF13439">
    <property type="entry name" value="Glyco_transf_4"/>
    <property type="match status" value="1"/>
</dbReference>
<dbReference type="AlphaFoldDB" id="A0A330LH63"/>
<dbReference type="InParanoid" id="A0A330LH63"/>
<evidence type="ECO:0000259" key="1">
    <source>
        <dbReference type="Pfam" id="PF13439"/>
    </source>
</evidence>
<dbReference type="InterPro" id="IPR028098">
    <property type="entry name" value="Glyco_trans_4-like_N"/>
</dbReference>
<organism evidence="2 3">
    <name type="scientific">Nitrospira lenta</name>
    <dbReference type="NCBI Taxonomy" id="1436998"/>
    <lineage>
        <taxon>Bacteria</taxon>
        <taxon>Pseudomonadati</taxon>
        <taxon>Nitrospirota</taxon>
        <taxon>Nitrospiria</taxon>
        <taxon>Nitrospirales</taxon>
        <taxon>Nitrospiraceae</taxon>
        <taxon>Nitrospira</taxon>
    </lineage>
</organism>
<dbReference type="SUPFAM" id="SSF53756">
    <property type="entry name" value="UDP-Glycosyltransferase/glycogen phosphorylase"/>
    <property type="match status" value="1"/>
</dbReference>